<dbReference type="EMBL" id="AP028909">
    <property type="protein sequence ID" value="BES88099.1"/>
    <property type="molecule type" value="Genomic_DNA"/>
</dbReference>
<organism evidence="12 13">
    <name type="scientific">Nesidiocoris tenuis</name>
    <dbReference type="NCBI Taxonomy" id="355587"/>
    <lineage>
        <taxon>Eukaryota</taxon>
        <taxon>Metazoa</taxon>
        <taxon>Ecdysozoa</taxon>
        <taxon>Arthropoda</taxon>
        <taxon>Hexapoda</taxon>
        <taxon>Insecta</taxon>
        <taxon>Pterygota</taxon>
        <taxon>Neoptera</taxon>
        <taxon>Paraneoptera</taxon>
        <taxon>Hemiptera</taxon>
        <taxon>Heteroptera</taxon>
        <taxon>Panheteroptera</taxon>
        <taxon>Cimicomorpha</taxon>
        <taxon>Miridae</taxon>
        <taxon>Dicyphina</taxon>
        <taxon>Nesidiocoris</taxon>
    </lineage>
</organism>
<dbReference type="PANTHER" id="PTHR21230">
    <property type="entry name" value="VESICLE TRANSPORT V-SNARE PROTEIN VTI1-RELATED"/>
    <property type="match status" value="1"/>
</dbReference>
<reference evidence="12 13" key="1">
    <citation type="submission" date="2023-09" db="EMBL/GenBank/DDBJ databases">
        <title>Nesidiocoris tenuis whole genome shotgun sequence.</title>
        <authorList>
            <person name="Shibata T."/>
            <person name="Shimoda M."/>
            <person name="Kobayashi T."/>
            <person name="Uehara T."/>
        </authorList>
    </citation>
    <scope>NUCLEOTIDE SEQUENCE [LARGE SCALE GENOMIC DNA]</scope>
    <source>
        <strain evidence="12 13">Japan</strain>
    </source>
</reference>
<dbReference type="SUPFAM" id="SSF47661">
    <property type="entry name" value="t-snare proteins"/>
    <property type="match status" value="1"/>
</dbReference>
<gene>
    <name evidence="12" type="ORF">NTJ_00905</name>
</gene>
<evidence type="ECO:0000256" key="10">
    <source>
        <dbReference type="SAM" id="Phobius"/>
    </source>
</evidence>
<proteinExistence type="inferred from homology"/>
<evidence type="ECO:0000256" key="6">
    <source>
        <dbReference type="ARBA" id="ARBA00023054"/>
    </source>
</evidence>
<dbReference type="Gene3D" id="1.20.5.110">
    <property type="match status" value="1"/>
</dbReference>
<dbReference type="Pfam" id="PF12352">
    <property type="entry name" value="V-SNARE_C"/>
    <property type="match status" value="1"/>
</dbReference>
<keyword evidence="4" id="KW-0653">Protein transport</keyword>
<keyword evidence="13" id="KW-1185">Reference proteome</keyword>
<dbReference type="SUPFAM" id="SSF58038">
    <property type="entry name" value="SNARE fusion complex"/>
    <property type="match status" value="1"/>
</dbReference>
<dbReference type="InterPro" id="IPR027027">
    <property type="entry name" value="GOSR2/Membrin/Bos1"/>
</dbReference>
<keyword evidence="5 10" id="KW-1133">Transmembrane helix</keyword>
<evidence type="ECO:0000256" key="4">
    <source>
        <dbReference type="ARBA" id="ARBA00022927"/>
    </source>
</evidence>
<protein>
    <submittedName>
        <fullName evidence="12">Vesicle transport v-SNARE protein N-terminus</fullName>
    </submittedName>
</protein>
<evidence type="ECO:0000313" key="12">
    <source>
        <dbReference type="EMBL" id="BES88099.1"/>
    </source>
</evidence>
<evidence type="ECO:0000256" key="3">
    <source>
        <dbReference type="ARBA" id="ARBA00022692"/>
    </source>
</evidence>
<dbReference type="InterPro" id="IPR010989">
    <property type="entry name" value="SNARE"/>
</dbReference>
<dbReference type="Pfam" id="PF05008">
    <property type="entry name" value="V-SNARE"/>
    <property type="match status" value="1"/>
</dbReference>
<evidence type="ECO:0000256" key="5">
    <source>
        <dbReference type="ARBA" id="ARBA00022989"/>
    </source>
</evidence>
<evidence type="ECO:0000256" key="1">
    <source>
        <dbReference type="ARBA" id="ARBA00006108"/>
    </source>
</evidence>
<dbReference type="Proteomes" id="UP001307889">
    <property type="component" value="Chromosome 1"/>
</dbReference>
<keyword evidence="7 10" id="KW-0472">Membrane</keyword>
<dbReference type="InterPro" id="IPR007705">
    <property type="entry name" value="Vesicle_trsprt_v-SNARE_N"/>
</dbReference>
<keyword evidence="6 9" id="KW-0175">Coiled coil</keyword>
<feature type="transmembrane region" description="Helical" evidence="10">
    <location>
        <begin position="197"/>
        <end position="218"/>
    </location>
</feature>
<name>A0ABN7A9X7_9HEMI</name>
<feature type="domain" description="Vesicle transport v-SNARE N-terminal" evidence="11">
    <location>
        <begin position="5"/>
        <end position="93"/>
    </location>
</feature>
<accession>A0ABN7A9X7</accession>
<dbReference type="PANTHER" id="PTHR21230:SF26">
    <property type="entry name" value="VESICLE TRANSPORT THROUGH INTERACTION WITH T-SNARES HOMOLOG 1A"/>
    <property type="match status" value="1"/>
</dbReference>
<feature type="coiled-coil region" evidence="9">
    <location>
        <begin position="36"/>
        <end position="89"/>
    </location>
</feature>
<dbReference type="InterPro" id="IPR038407">
    <property type="entry name" value="v-SNARE_N_sf"/>
</dbReference>
<keyword evidence="3 10" id="KW-0812">Transmembrane</keyword>
<dbReference type="PIRSF" id="PIRSF028865">
    <property type="entry name" value="Membrin-2"/>
    <property type="match status" value="1"/>
</dbReference>
<sequence length="221" mass="25503">MSTTNLIDQYEQQYAVSTADFTAKIAKLAAVDRGEKKFLVQELEKQTEELKELLEQMELEVREVDQSTRPKLKTRIESHRAELSRLEEEFKLKMSVNSVNDSYNSSELFGELSMREEQKQRLLDSSEKFERSNNKLAASYSVLLETEEMGHSVLRDLHSQRETIQKSRSRLRETDADLSRSSRILQAMISRTRQHKLILSTAVGVLSIVILFSLYIAIVKS</sequence>
<evidence type="ECO:0000259" key="11">
    <source>
        <dbReference type="Pfam" id="PF05008"/>
    </source>
</evidence>
<evidence type="ECO:0000256" key="8">
    <source>
        <dbReference type="ARBA" id="ARBA00046280"/>
    </source>
</evidence>
<comment type="subcellular location">
    <subcellularLocation>
        <location evidence="8">Endomembrane system</location>
        <topology evidence="8">Single-pass type IV membrane protein</topology>
    </subcellularLocation>
</comment>
<comment type="similarity">
    <text evidence="1">Belongs to the VTI1 family.</text>
</comment>
<dbReference type="Gene3D" id="1.20.58.400">
    <property type="entry name" value="t-snare proteins"/>
    <property type="match status" value="1"/>
</dbReference>
<evidence type="ECO:0000256" key="9">
    <source>
        <dbReference type="SAM" id="Coils"/>
    </source>
</evidence>
<evidence type="ECO:0000256" key="2">
    <source>
        <dbReference type="ARBA" id="ARBA00022448"/>
    </source>
</evidence>
<evidence type="ECO:0000313" key="13">
    <source>
        <dbReference type="Proteomes" id="UP001307889"/>
    </source>
</evidence>
<evidence type="ECO:0000256" key="7">
    <source>
        <dbReference type="ARBA" id="ARBA00023136"/>
    </source>
</evidence>
<keyword evidence="2" id="KW-0813">Transport</keyword>